<dbReference type="Proteomes" id="UP000018852">
    <property type="component" value="Unassembled WGS sequence"/>
</dbReference>
<gene>
    <name evidence="1" type="ORF">Q605_AUC00048G0001</name>
</gene>
<comment type="caution">
    <text evidence="1">The sequence shown here is derived from an EMBL/GenBank/DDBJ whole genome shotgun (WGS) entry which is preliminary data.</text>
</comment>
<evidence type="ECO:0000313" key="1">
    <source>
        <dbReference type="EMBL" id="ETJ07433.1"/>
    </source>
</evidence>
<name>W1VN41_9ACTO</name>
<protein>
    <submittedName>
        <fullName evidence="1">Uncharacterized protein</fullName>
    </submittedName>
</protein>
<organism evidence="1 2">
    <name type="scientific">Actinomyces urogenitalis DORA_12</name>
    <dbReference type="NCBI Taxonomy" id="1403939"/>
    <lineage>
        <taxon>Bacteria</taxon>
        <taxon>Bacillati</taxon>
        <taxon>Actinomycetota</taxon>
        <taxon>Actinomycetes</taxon>
        <taxon>Actinomycetales</taxon>
        <taxon>Actinomycetaceae</taxon>
        <taxon>Actinomyces</taxon>
    </lineage>
</organism>
<dbReference type="EMBL" id="AZLV01000048">
    <property type="protein sequence ID" value="ETJ07433.1"/>
    <property type="molecule type" value="Genomic_DNA"/>
</dbReference>
<accession>W1VN41</accession>
<evidence type="ECO:0000313" key="2">
    <source>
        <dbReference type="Proteomes" id="UP000018852"/>
    </source>
</evidence>
<feature type="non-terminal residue" evidence="1">
    <location>
        <position position="124"/>
    </location>
</feature>
<proteinExistence type="predicted"/>
<reference evidence="1 2" key="1">
    <citation type="submission" date="2013-12" db="EMBL/GenBank/DDBJ databases">
        <title>A Varibaculum cambriense genome reconstructed from a premature infant gut community with otherwise low bacterial novelty that shifts toward anaerobic metabolism during the third week of life.</title>
        <authorList>
            <person name="Brown C.T."/>
            <person name="Sharon I."/>
            <person name="Thomas B.C."/>
            <person name="Castelle C.J."/>
            <person name="Morowitz M.J."/>
            <person name="Banfield J.F."/>
        </authorList>
    </citation>
    <scope>NUCLEOTIDE SEQUENCE [LARGE SCALE GENOMIC DNA]</scope>
    <source>
        <strain evidence="2">DORA_12</strain>
    </source>
</reference>
<sequence length="124" mass="12551">MVIVARLVVAPAHEAVRQVLLGRDPVGVGEGIEHPTVADRVGAGVVGVTHDVGNGLALVVLGVLARRLVGPAAGVRLGAQTQLDDGLGQEVAGTRQSHLPGGLAGQDHTCHDLRIGQSHHLVGG</sequence>
<dbReference type="AlphaFoldDB" id="W1VN41"/>